<dbReference type="EMBL" id="BK059131">
    <property type="protein sequence ID" value="DAE32992.1"/>
    <property type="molecule type" value="Genomic_DNA"/>
</dbReference>
<accession>A0A8S5RNS2</accession>
<organism evidence="1">
    <name type="scientific">virus sp. ctoYX9</name>
    <dbReference type="NCBI Taxonomy" id="2825822"/>
    <lineage>
        <taxon>Viruses</taxon>
    </lineage>
</organism>
<name>A0A8S5RNS2_9VIRU</name>
<protein>
    <submittedName>
        <fullName evidence="1">Uncharacterized protein</fullName>
    </submittedName>
</protein>
<reference evidence="1" key="1">
    <citation type="journal article" date="2021" name="Proc. Natl. Acad. Sci. U.S.A.">
        <title>A Catalog of Tens of Thousands of Viruses from Human Metagenomes Reveals Hidden Associations with Chronic Diseases.</title>
        <authorList>
            <person name="Tisza M.J."/>
            <person name="Buck C.B."/>
        </authorList>
    </citation>
    <scope>NUCLEOTIDE SEQUENCE</scope>
    <source>
        <strain evidence="1">CtoYX9</strain>
    </source>
</reference>
<proteinExistence type="predicted"/>
<evidence type="ECO:0000313" key="1">
    <source>
        <dbReference type="EMBL" id="DAE32992.1"/>
    </source>
</evidence>
<sequence length="90" mass="10295">MDGVYKDPFGRLLYDTMKKVPNWAVDVEFRSQNLTMEQSALARKIVNENKEHTLWEILDALAHAGFRGEILHSTDPLSPKVVVINSKIEK</sequence>